<evidence type="ECO:0000313" key="11">
    <source>
        <dbReference type="EMBL" id="MFD2158799.1"/>
    </source>
</evidence>
<evidence type="ECO:0000256" key="3">
    <source>
        <dbReference type="ARBA" id="ARBA00022670"/>
    </source>
</evidence>
<evidence type="ECO:0000256" key="2">
    <source>
        <dbReference type="ARBA" id="ARBA00006954"/>
    </source>
</evidence>
<evidence type="ECO:0000313" key="12">
    <source>
        <dbReference type="Proteomes" id="UP001597389"/>
    </source>
</evidence>
<gene>
    <name evidence="11" type="ORF">ACFSW8_07820</name>
</gene>
<dbReference type="InterPro" id="IPR052009">
    <property type="entry name" value="Archaemetzincin"/>
</dbReference>
<dbReference type="Gene3D" id="3.40.390.10">
    <property type="entry name" value="Collagenase (Catalytic Domain)"/>
    <property type="match status" value="1"/>
</dbReference>
<dbReference type="InterPro" id="IPR024079">
    <property type="entry name" value="MetalloPept_cat_dom_sf"/>
</dbReference>
<dbReference type="Pfam" id="PF07998">
    <property type="entry name" value="Peptidase_M54"/>
    <property type="match status" value="1"/>
</dbReference>
<evidence type="ECO:0000256" key="9">
    <source>
        <dbReference type="ARBA" id="ARBA00040634"/>
    </source>
</evidence>
<protein>
    <recommendedName>
        <fullName evidence="9">Archaemetzincin-2</fullName>
    </recommendedName>
    <alternativeName>
        <fullName evidence="10">Archeobacterial metalloproteinase-like protein 2</fullName>
    </alternativeName>
</protein>
<keyword evidence="3" id="KW-0645">Protease</keyword>
<reference evidence="12" key="1">
    <citation type="journal article" date="2019" name="Int. J. Syst. Evol. Microbiol.">
        <title>The Global Catalogue of Microorganisms (GCM) 10K type strain sequencing project: providing services to taxonomists for standard genome sequencing and annotation.</title>
        <authorList>
            <consortium name="The Broad Institute Genomics Platform"/>
            <consortium name="The Broad Institute Genome Sequencing Center for Infectious Disease"/>
            <person name="Wu L."/>
            <person name="Ma J."/>
        </authorList>
    </citation>
    <scope>NUCLEOTIDE SEQUENCE [LARGE SCALE GENOMIC DNA]</scope>
    <source>
        <strain evidence="12">CCUG 57942</strain>
    </source>
</reference>
<evidence type="ECO:0000256" key="4">
    <source>
        <dbReference type="ARBA" id="ARBA00022723"/>
    </source>
</evidence>
<keyword evidence="12" id="KW-1185">Reference proteome</keyword>
<evidence type="ECO:0000256" key="5">
    <source>
        <dbReference type="ARBA" id="ARBA00022801"/>
    </source>
</evidence>
<evidence type="ECO:0000256" key="7">
    <source>
        <dbReference type="ARBA" id="ARBA00023049"/>
    </source>
</evidence>
<sequence length="319" mass="35461">MRTMLSAKSVIALLLILIGAGGLVLHAQWQKVRPVDRQSAVGDVSELDPEMRAAVSFLDDFELKRAPGQRDWLASHHEPGQSYGQYLRSGANVPKKGKDTLYILPLGTFGLGSSPKLSQLASYTEAYFHPMKVRVLPAVALNDVEAQTRERSFGTQLHSEDTLKWLEGKLPSDAYAMLAVTMVDLYPRESWNYVFGQASLKERVGVFSFARYSGGVGGGGEKVPKELALERSVKVLTHEFGHMFGVLHCIYYQCNMNGSNHLGEVDVSPLQACPVCLRKFHHACGFSAKTRYRKLLEFCEAQGLEDGAKFYKSRLEKMP</sequence>
<keyword evidence="7" id="KW-0482">Metalloprotease</keyword>
<keyword evidence="4" id="KW-0479">Metal-binding</keyword>
<evidence type="ECO:0000256" key="10">
    <source>
        <dbReference type="ARBA" id="ARBA00043240"/>
    </source>
</evidence>
<dbReference type="InterPro" id="IPR012962">
    <property type="entry name" value="Pept_M54_archaemetzincn"/>
</dbReference>
<keyword evidence="6" id="KW-0862">Zinc</keyword>
<comment type="function">
    <text evidence="8">Probable zinc metalloprotease.</text>
</comment>
<proteinExistence type="inferred from homology"/>
<evidence type="ECO:0000256" key="6">
    <source>
        <dbReference type="ARBA" id="ARBA00022833"/>
    </source>
</evidence>
<evidence type="ECO:0000256" key="1">
    <source>
        <dbReference type="ARBA" id="ARBA00001947"/>
    </source>
</evidence>
<name>A0ABW4ZA80_9BACT</name>
<keyword evidence="5" id="KW-0378">Hydrolase</keyword>
<comment type="cofactor">
    <cofactor evidence="1">
        <name>Zn(2+)</name>
        <dbReference type="ChEBI" id="CHEBI:29105"/>
    </cofactor>
</comment>
<dbReference type="EMBL" id="JBHUJB010000034">
    <property type="protein sequence ID" value="MFD2158799.1"/>
    <property type="molecule type" value="Genomic_DNA"/>
</dbReference>
<dbReference type="PANTHER" id="PTHR32205">
    <property type="entry name" value="ARCHAEMETZINCIN-2-RELATED"/>
    <property type="match status" value="1"/>
</dbReference>
<dbReference type="Proteomes" id="UP001597389">
    <property type="component" value="Unassembled WGS sequence"/>
</dbReference>
<dbReference type="CDD" id="cd11375">
    <property type="entry name" value="Peptidase_M54"/>
    <property type="match status" value="1"/>
</dbReference>
<evidence type="ECO:0000256" key="8">
    <source>
        <dbReference type="ARBA" id="ARBA00024316"/>
    </source>
</evidence>
<organism evidence="11 12">
    <name type="scientific">Rubritalea tangerina</name>
    <dbReference type="NCBI Taxonomy" id="430798"/>
    <lineage>
        <taxon>Bacteria</taxon>
        <taxon>Pseudomonadati</taxon>
        <taxon>Verrucomicrobiota</taxon>
        <taxon>Verrucomicrobiia</taxon>
        <taxon>Verrucomicrobiales</taxon>
        <taxon>Rubritaleaceae</taxon>
        <taxon>Rubritalea</taxon>
    </lineage>
</organism>
<accession>A0ABW4ZA80</accession>
<comment type="caution">
    <text evidence="11">The sequence shown here is derived from an EMBL/GenBank/DDBJ whole genome shotgun (WGS) entry which is preliminary data.</text>
</comment>
<comment type="similarity">
    <text evidence="2">Belongs to the peptidase M54 family.</text>
</comment>
<dbReference type="SUPFAM" id="SSF55486">
    <property type="entry name" value="Metalloproteases ('zincins'), catalytic domain"/>
    <property type="match status" value="1"/>
</dbReference>
<dbReference type="RefSeq" id="WP_377177897.1">
    <property type="nucleotide sequence ID" value="NZ_JBHUJB010000034.1"/>
</dbReference>
<dbReference type="PANTHER" id="PTHR32205:SF5">
    <property type="entry name" value="ARCHAEMETZINCIN-2"/>
    <property type="match status" value="1"/>
</dbReference>